<name>A0A0G4ET30_VITBC</name>
<dbReference type="PROSITE" id="PS50088">
    <property type="entry name" value="ANK_REPEAT"/>
    <property type="match status" value="1"/>
</dbReference>
<dbReference type="Pfam" id="PF13857">
    <property type="entry name" value="Ank_5"/>
    <property type="match status" value="1"/>
</dbReference>
<feature type="compositionally biased region" description="Basic residues" evidence="3">
    <location>
        <begin position="695"/>
        <end position="707"/>
    </location>
</feature>
<dbReference type="OrthoDB" id="194358at2759"/>
<feature type="region of interest" description="Disordered" evidence="3">
    <location>
        <begin position="504"/>
        <end position="571"/>
    </location>
</feature>
<keyword evidence="1" id="KW-0040">ANK repeat</keyword>
<reference evidence="4 5" key="1">
    <citation type="submission" date="2014-11" db="EMBL/GenBank/DDBJ databases">
        <authorList>
            <person name="Zhu J."/>
            <person name="Qi W."/>
            <person name="Song R."/>
        </authorList>
    </citation>
    <scope>NUCLEOTIDE SEQUENCE [LARGE SCALE GENOMIC DNA]</scope>
</reference>
<dbReference type="Gene3D" id="1.25.40.20">
    <property type="entry name" value="Ankyrin repeat-containing domain"/>
    <property type="match status" value="1"/>
</dbReference>
<feature type="coiled-coil region" evidence="2">
    <location>
        <begin position="773"/>
        <end position="807"/>
    </location>
</feature>
<evidence type="ECO:0000256" key="2">
    <source>
        <dbReference type="SAM" id="Coils"/>
    </source>
</evidence>
<proteinExistence type="predicted"/>
<feature type="repeat" description="ANK" evidence="1">
    <location>
        <begin position="613"/>
        <end position="645"/>
    </location>
</feature>
<organism evidence="4 5">
    <name type="scientific">Vitrella brassicaformis (strain CCMP3155)</name>
    <dbReference type="NCBI Taxonomy" id="1169540"/>
    <lineage>
        <taxon>Eukaryota</taxon>
        <taxon>Sar</taxon>
        <taxon>Alveolata</taxon>
        <taxon>Colpodellida</taxon>
        <taxon>Vitrellaceae</taxon>
        <taxon>Vitrella</taxon>
    </lineage>
</organism>
<dbReference type="InterPro" id="IPR036770">
    <property type="entry name" value="Ankyrin_rpt-contain_sf"/>
</dbReference>
<feature type="compositionally biased region" description="Low complexity" evidence="3">
    <location>
        <begin position="715"/>
        <end position="732"/>
    </location>
</feature>
<sequence>MEEPTRSGENNHEEPDERSLEGGRPEAQASMMPGSVAGEGAAPQSPPAGEANDGGSDADRQDEPAELSLVVGDISWNRHGHKDNASWRTMSFPPKVLDVSVSILKAEEAKEPNGAVNLLCDALGEIHEGDSRKFVYLDSGAEDMVEVDCFKTLVDKALQGSTFYWFHIDQDNRTLLPAPETDRKEVKELRETVRDVFLGDGKPAARSKKASSYSTPTREQMQRLYRRILSEEREKRAGAAAYCEEGKTKAMARAMRELCAYDQLAPQEQRTPVDELDLVEDHALLASALPKPFIPRLSFMDGVLFKQALHSCVVNASFHSLEALLQEKLISPAVWRNAYEELFVGQIRTRYGTVLSWSELCPRHAECFEGEPFVDIYSMLHSGAPILIQAISRSPCEYLPAHSVLNVVKTLVEWNANVNEKHTVDQRSTKLRLETTAVAAAAMWQSAEILDYLLELPQVDPTDRFEVQAASASPQSKGVRSSADSLNLLQLICIGAPLVVPKYRKKDSEGPQSKRNGRKNAASKGKCPDKGGTSHPEDQQKDEGDDEPFGSKKNPIPITVETGPGTFDNQRMQSRAVAVLDVLEARGLTRGTGKKRGGRRQGPILSLHCRDHKGNSLLHLAARYGWSGMIGWLLKRGVDPEVVNDWGLTALDVARKESRKKGSEECRGDMCEDESPSSPSRDATVADELPGSQSRWRKTRRGKKKNKRLADEDVPSMQPSSSSSFHPESARSGTFRSGNAAADEQKAIVASMQAAANQWDAIKADAIAAESQKKGLERKLEIEVGMADEAEAKEQRLIQENEQLEMANPILSVDELALKASADDVKLFQSVIDGRYNELQSVIGECLQRALHLTKGPNAANATSAGPAARTPSPVIRPPSIQPAAAVPVAWLEDLESSDLDIPDQCAMASQKLENINQDIARLACEVGKAVTRREVTAMRLCGLSDQNSELKQREESRLTKAKLHALKSPEDVASFQQTALRESQRLVELTKLATEHLKRLENAHFQRDVERRIEDAKAAREREAAE</sequence>
<keyword evidence="2" id="KW-0175">Coiled coil</keyword>
<dbReference type="AlphaFoldDB" id="A0A0G4ET30"/>
<dbReference type="VEuPathDB" id="CryptoDB:Vbra_13206"/>
<gene>
    <name evidence="4" type="ORF">Vbra_13206</name>
</gene>
<accession>A0A0G4ET30</accession>
<evidence type="ECO:0000256" key="3">
    <source>
        <dbReference type="SAM" id="MobiDB-lite"/>
    </source>
</evidence>
<dbReference type="SUPFAM" id="SSF48403">
    <property type="entry name" value="Ankyrin repeat"/>
    <property type="match status" value="1"/>
</dbReference>
<dbReference type="InParanoid" id="A0A0G4ET30"/>
<evidence type="ECO:0000256" key="1">
    <source>
        <dbReference type="PROSITE-ProRule" id="PRU00023"/>
    </source>
</evidence>
<dbReference type="EMBL" id="CDMY01000305">
    <property type="protein sequence ID" value="CEM01576.1"/>
    <property type="molecule type" value="Genomic_DNA"/>
</dbReference>
<dbReference type="Proteomes" id="UP000041254">
    <property type="component" value="Unassembled WGS sequence"/>
</dbReference>
<feature type="region of interest" description="Disordered" evidence="3">
    <location>
        <begin position="657"/>
        <end position="739"/>
    </location>
</feature>
<feature type="region of interest" description="Disordered" evidence="3">
    <location>
        <begin position="1"/>
        <end position="63"/>
    </location>
</feature>
<keyword evidence="5" id="KW-1185">Reference proteome</keyword>
<feature type="compositionally biased region" description="Low complexity" evidence="3">
    <location>
        <begin position="857"/>
        <end position="869"/>
    </location>
</feature>
<dbReference type="InterPro" id="IPR002110">
    <property type="entry name" value="Ankyrin_rpt"/>
</dbReference>
<feature type="compositionally biased region" description="Basic and acidic residues" evidence="3">
    <location>
        <begin position="657"/>
        <end position="670"/>
    </location>
</feature>
<dbReference type="PROSITE" id="PS50297">
    <property type="entry name" value="ANK_REP_REGION"/>
    <property type="match status" value="1"/>
</dbReference>
<protein>
    <submittedName>
        <fullName evidence="4">Uncharacterized protein</fullName>
    </submittedName>
</protein>
<feature type="region of interest" description="Disordered" evidence="3">
    <location>
        <begin position="857"/>
        <end position="880"/>
    </location>
</feature>
<dbReference type="PhylomeDB" id="A0A0G4ET30"/>
<feature type="compositionally biased region" description="Basic and acidic residues" evidence="3">
    <location>
        <begin position="1"/>
        <end position="24"/>
    </location>
</feature>
<evidence type="ECO:0000313" key="4">
    <source>
        <dbReference type="EMBL" id="CEM01576.1"/>
    </source>
</evidence>
<evidence type="ECO:0000313" key="5">
    <source>
        <dbReference type="Proteomes" id="UP000041254"/>
    </source>
</evidence>